<dbReference type="GO" id="GO:0003700">
    <property type="term" value="F:DNA-binding transcription factor activity"/>
    <property type="evidence" value="ECO:0007669"/>
    <property type="project" value="InterPro"/>
</dbReference>
<dbReference type="OrthoDB" id="7192471at2"/>
<accession>A0A2P2EEC1</accession>
<dbReference type="CDD" id="cd00090">
    <property type="entry name" value="HTH_ARSR"/>
    <property type="match status" value="1"/>
</dbReference>
<comment type="caution">
    <text evidence="2">The sequence shown here is derived from an EMBL/GenBank/DDBJ whole genome shotgun (WGS) entry which is preliminary data.</text>
</comment>
<dbReference type="EMBL" id="BFBR01000014">
    <property type="protein sequence ID" value="GBF59414.1"/>
    <property type="molecule type" value="Genomic_DNA"/>
</dbReference>
<evidence type="ECO:0000313" key="3">
    <source>
        <dbReference type="Proteomes" id="UP000245086"/>
    </source>
</evidence>
<keyword evidence="3" id="KW-1185">Reference proteome</keyword>
<dbReference type="PRINTS" id="PR00778">
    <property type="entry name" value="HTHARSR"/>
</dbReference>
<gene>
    <name evidence="2" type="ORF">PbB2_03114</name>
</gene>
<dbReference type="SMART" id="SM00418">
    <property type="entry name" value="HTH_ARSR"/>
    <property type="match status" value="1"/>
</dbReference>
<dbReference type="InterPro" id="IPR011991">
    <property type="entry name" value="ArsR-like_HTH"/>
</dbReference>
<sequence>MQCFIHPDIKDVTLEAVLYALADPARRAIVRALAADRACEGAGLSCHAAAPPDLPKATVSQHYSKLRAAGVVRATRKGVSVIHTLRCDELNAKFPGLLPAILEAVEA</sequence>
<dbReference type="InterPro" id="IPR036388">
    <property type="entry name" value="WH-like_DNA-bd_sf"/>
</dbReference>
<protein>
    <recommendedName>
        <fullName evidence="1">HTH arsR-type domain-containing protein</fullName>
    </recommendedName>
</protein>
<organism evidence="2 3">
    <name type="scientific">Candidatus Phycosocius bacilliformis</name>
    <dbReference type="NCBI Taxonomy" id="1445552"/>
    <lineage>
        <taxon>Bacteria</taxon>
        <taxon>Pseudomonadati</taxon>
        <taxon>Pseudomonadota</taxon>
        <taxon>Alphaproteobacteria</taxon>
        <taxon>Caulobacterales</taxon>
        <taxon>Caulobacterales incertae sedis</taxon>
        <taxon>Candidatus Phycosocius</taxon>
    </lineage>
</organism>
<dbReference type="Proteomes" id="UP000245086">
    <property type="component" value="Unassembled WGS sequence"/>
</dbReference>
<dbReference type="InterPro" id="IPR036390">
    <property type="entry name" value="WH_DNA-bd_sf"/>
</dbReference>
<feature type="domain" description="HTH arsR-type" evidence="1">
    <location>
        <begin position="6"/>
        <end position="105"/>
    </location>
</feature>
<dbReference type="Gene3D" id="1.10.10.10">
    <property type="entry name" value="Winged helix-like DNA-binding domain superfamily/Winged helix DNA-binding domain"/>
    <property type="match status" value="1"/>
</dbReference>
<name>A0A2P2EEC1_9PROT</name>
<dbReference type="PROSITE" id="PS50987">
    <property type="entry name" value="HTH_ARSR_2"/>
    <property type="match status" value="1"/>
</dbReference>
<dbReference type="SUPFAM" id="SSF46785">
    <property type="entry name" value="Winged helix' DNA-binding domain"/>
    <property type="match status" value="1"/>
</dbReference>
<proteinExistence type="predicted"/>
<dbReference type="InterPro" id="IPR001845">
    <property type="entry name" value="HTH_ArsR_DNA-bd_dom"/>
</dbReference>
<reference evidence="2 3" key="1">
    <citation type="journal article" date="2018" name="Genome Announc.">
        <title>Draft Genome Sequence of "Candidatus Phycosocius bacilliformis," an Alphaproteobacterial Ectosymbiont of the Hydrocarbon-Producing Green Alga Botryococcus braunii.</title>
        <authorList>
            <person name="Tanabe Y."/>
            <person name="Yamaguchi H."/>
            <person name="Watanabe M.M."/>
        </authorList>
    </citation>
    <scope>NUCLEOTIDE SEQUENCE [LARGE SCALE GENOMIC DNA]</scope>
    <source>
        <strain evidence="2 3">BOTRYCO-2</strain>
    </source>
</reference>
<evidence type="ECO:0000259" key="1">
    <source>
        <dbReference type="PROSITE" id="PS50987"/>
    </source>
</evidence>
<dbReference type="AlphaFoldDB" id="A0A2P2EEC1"/>
<evidence type="ECO:0000313" key="2">
    <source>
        <dbReference type="EMBL" id="GBF59414.1"/>
    </source>
</evidence>
<dbReference type="RefSeq" id="WP_108986298.1">
    <property type="nucleotide sequence ID" value="NZ_BFBR01000014.1"/>
</dbReference>